<name>A0A0E0A958_9ORYZ</name>
<proteinExistence type="predicted"/>
<accession>A0A0E0A958</accession>
<dbReference type="HOGENOM" id="CLU_1380027_0_0_1"/>
<dbReference type="AlphaFoldDB" id="A0A0E0A958"/>
<dbReference type="Gramene" id="OGLUM06G14570.1">
    <property type="protein sequence ID" value="OGLUM06G14570.1"/>
    <property type="gene ID" value="OGLUM06G14570"/>
</dbReference>
<organism evidence="1">
    <name type="scientific">Oryza glumipatula</name>
    <dbReference type="NCBI Taxonomy" id="40148"/>
    <lineage>
        <taxon>Eukaryota</taxon>
        <taxon>Viridiplantae</taxon>
        <taxon>Streptophyta</taxon>
        <taxon>Embryophyta</taxon>
        <taxon>Tracheophyta</taxon>
        <taxon>Spermatophyta</taxon>
        <taxon>Magnoliopsida</taxon>
        <taxon>Liliopsida</taxon>
        <taxon>Poales</taxon>
        <taxon>Poaceae</taxon>
        <taxon>BOP clade</taxon>
        <taxon>Oryzoideae</taxon>
        <taxon>Oryzeae</taxon>
        <taxon>Oryzinae</taxon>
        <taxon>Oryza</taxon>
    </lineage>
</organism>
<protein>
    <submittedName>
        <fullName evidence="1">Uncharacterized protein</fullName>
    </submittedName>
</protein>
<dbReference type="EnsemblPlants" id="OGLUM06G14570.1">
    <property type="protein sequence ID" value="OGLUM06G14570.1"/>
    <property type="gene ID" value="OGLUM06G14570"/>
</dbReference>
<sequence length="198" mass="21138">MRSDRLAIVAFSGAPRGAAANGAGPPQRELVTVAACLVRGYMSGARVAAASGAERLSDGAGARSYATTDDDALEPVNPATRSLASYSGHAIAASSLGLPCAADEENDGLHTRRSRRIVGCDGEYHRRHPVRAISIPPSAYRRYLPSSPARAARRHHQPYQAGVVIARSSPPSPSRSARGHRYLDLAKFHWTLGRKKMM</sequence>
<keyword evidence="2" id="KW-1185">Reference proteome</keyword>
<reference evidence="1" key="2">
    <citation type="submission" date="2018-05" db="EMBL/GenBank/DDBJ databases">
        <title>OgluRS3 (Oryza glumaepatula Reference Sequence Version 3).</title>
        <authorList>
            <person name="Zhang J."/>
            <person name="Kudrna D."/>
            <person name="Lee S."/>
            <person name="Talag J."/>
            <person name="Welchert J."/>
            <person name="Wing R.A."/>
        </authorList>
    </citation>
    <scope>NUCLEOTIDE SEQUENCE [LARGE SCALE GENOMIC DNA]</scope>
</reference>
<evidence type="ECO:0000313" key="1">
    <source>
        <dbReference type="EnsemblPlants" id="OGLUM06G14570.1"/>
    </source>
</evidence>
<reference evidence="1" key="1">
    <citation type="submission" date="2015-04" db="UniProtKB">
        <authorList>
            <consortium name="EnsemblPlants"/>
        </authorList>
    </citation>
    <scope>IDENTIFICATION</scope>
</reference>
<evidence type="ECO:0000313" key="2">
    <source>
        <dbReference type="Proteomes" id="UP000026961"/>
    </source>
</evidence>
<dbReference type="Proteomes" id="UP000026961">
    <property type="component" value="Chromosome 6"/>
</dbReference>